<dbReference type="OrthoDB" id="5497412at2"/>
<organism evidence="4 5">
    <name type="scientific">Halopseudomonas salegens</name>
    <dbReference type="NCBI Taxonomy" id="1434072"/>
    <lineage>
        <taxon>Bacteria</taxon>
        <taxon>Pseudomonadati</taxon>
        <taxon>Pseudomonadota</taxon>
        <taxon>Gammaproteobacteria</taxon>
        <taxon>Pseudomonadales</taxon>
        <taxon>Pseudomonadaceae</taxon>
        <taxon>Halopseudomonas</taxon>
    </lineage>
</organism>
<name>A0A1H2HF38_9GAMM</name>
<dbReference type="InterPro" id="IPR016032">
    <property type="entry name" value="Sig_transdc_resp-reg_C-effctor"/>
</dbReference>
<dbReference type="Proteomes" id="UP000243924">
    <property type="component" value="Chromosome I"/>
</dbReference>
<gene>
    <name evidence="4" type="ORF">SAMN05216210_2996</name>
</gene>
<dbReference type="SMART" id="SM00421">
    <property type="entry name" value="HTH_LUXR"/>
    <property type="match status" value="1"/>
</dbReference>
<dbReference type="AlphaFoldDB" id="A0A1H2HF38"/>
<feature type="domain" description="HTH luxR-type" evidence="3">
    <location>
        <begin position="306"/>
        <end position="371"/>
    </location>
</feature>
<evidence type="ECO:0000313" key="4">
    <source>
        <dbReference type="EMBL" id="SDU30443.1"/>
    </source>
</evidence>
<dbReference type="InterPro" id="IPR000792">
    <property type="entry name" value="Tscrpt_reg_LuxR_C"/>
</dbReference>
<keyword evidence="4" id="KW-0238">DNA-binding</keyword>
<sequence length="371" mass="40552">MINSEQQWLDVVDCFADAAVSGNGWYNALERLAHATGSEFGQLICLGAQPPIPFNVWTVDPIVSQEFDQLGYHDPALNPRVRAGTGIPELVVRADADFITPDQARHHPHYKWARHHGLGYICLTPLIIRPNMLIGISVGRRQETGHITSAQRQIFASLAAHMRAAIRTQLLLESEAAALLVGALEAMSLTAFACDRAGQVIGMTPKAEQLAGRGEYLKLRARLLHAEFEHETLILSKAIKTAANGLTRPGDPLLHSFFLHSASAPLSPVIVDVISLPQQSFSFGFRPQVMVVVRGLEHDDDQLVAALRAGFDVTAAEARVAILLADGLSPQAIARQRDVSVNTVRSQLRSLYDKLGVSRQSELAARLRPLR</sequence>
<protein>
    <submittedName>
        <fullName evidence="4">DNA-binding transcriptional regulator, CsgD family</fullName>
    </submittedName>
</protein>
<evidence type="ECO:0000259" key="3">
    <source>
        <dbReference type="PROSITE" id="PS50043"/>
    </source>
</evidence>
<keyword evidence="2" id="KW-0804">Transcription</keyword>
<evidence type="ECO:0000256" key="2">
    <source>
        <dbReference type="ARBA" id="ARBA00023163"/>
    </source>
</evidence>
<evidence type="ECO:0000313" key="5">
    <source>
        <dbReference type="Proteomes" id="UP000243924"/>
    </source>
</evidence>
<reference evidence="5" key="1">
    <citation type="submission" date="2016-10" db="EMBL/GenBank/DDBJ databases">
        <authorList>
            <person name="Varghese N."/>
            <person name="Submissions S."/>
        </authorList>
    </citation>
    <scope>NUCLEOTIDE SEQUENCE [LARGE SCALE GENOMIC DNA]</scope>
    <source>
        <strain evidence="5">CECT 8338</strain>
    </source>
</reference>
<dbReference type="SUPFAM" id="SSF46894">
    <property type="entry name" value="C-terminal effector domain of the bipartite response regulators"/>
    <property type="match status" value="1"/>
</dbReference>
<dbReference type="SUPFAM" id="SSF55781">
    <property type="entry name" value="GAF domain-like"/>
    <property type="match status" value="1"/>
</dbReference>
<dbReference type="STRING" id="1434072.SAMN05216210_2996"/>
<dbReference type="Pfam" id="PF00196">
    <property type="entry name" value="GerE"/>
    <property type="match status" value="1"/>
</dbReference>
<dbReference type="GO" id="GO:0006355">
    <property type="term" value="P:regulation of DNA-templated transcription"/>
    <property type="evidence" value="ECO:0007669"/>
    <property type="project" value="InterPro"/>
</dbReference>
<dbReference type="InterPro" id="IPR029016">
    <property type="entry name" value="GAF-like_dom_sf"/>
</dbReference>
<dbReference type="EMBL" id="LT629787">
    <property type="protein sequence ID" value="SDU30443.1"/>
    <property type="molecule type" value="Genomic_DNA"/>
</dbReference>
<dbReference type="RefSeq" id="WP_157719213.1">
    <property type="nucleotide sequence ID" value="NZ_LT629787.1"/>
</dbReference>
<accession>A0A1H2HF38</accession>
<dbReference type="Gene3D" id="1.10.10.10">
    <property type="entry name" value="Winged helix-like DNA-binding domain superfamily/Winged helix DNA-binding domain"/>
    <property type="match status" value="1"/>
</dbReference>
<dbReference type="InterPro" id="IPR036388">
    <property type="entry name" value="WH-like_DNA-bd_sf"/>
</dbReference>
<dbReference type="CDD" id="cd06170">
    <property type="entry name" value="LuxR_C_like"/>
    <property type="match status" value="1"/>
</dbReference>
<evidence type="ECO:0000256" key="1">
    <source>
        <dbReference type="ARBA" id="ARBA00023015"/>
    </source>
</evidence>
<keyword evidence="5" id="KW-1185">Reference proteome</keyword>
<proteinExistence type="predicted"/>
<dbReference type="GO" id="GO:0003677">
    <property type="term" value="F:DNA binding"/>
    <property type="evidence" value="ECO:0007669"/>
    <property type="project" value="UniProtKB-KW"/>
</dbReference>
<dbReference type="Gene3D" id="3.30.450.40">
    <property type="match status" value="1"/>
</dbReference>
<keyword evidence="1" id="KW-0805">Transcription regulation</keyword>
<dbReference type="PROSITE" id="PS50043">
    <property type="entry name" value="HTH_LUXR_2"/>
    <property type="match status" value="1"/>
</dbReference>